<evidence type="ECO:0000313" key="2">
    <source>
        <dbReference type="EMBL" id="OGZ84018.1"/>
    </source>
</evidence>
<protein>
    <submittedName>
        <fullName evidence="2">Uncharacterized protein</fullName>
    </submittedName>
</protein>
<sequence length="99" mass="10918">MSQQDVWLIGANPLFFSVLVLAWGFWVLLPVRKKLTTGVTLAFCPLASGAQARFSSPASTAIGQLWEGCNNDFKIGGARRLEFLLMVATRQNYSHLTQS</sequence>
<accession>A0A1G2JCM2</accession>
<dbReference type="Proteomes" id="UP000177751">
    <property type="component" value="Unassembled WGS sequence"/>
</dbReference>
<keyword evidence="1" id="KW-0472">Membrane</keyword>
<organism evidence="2 3">
    <name type="scientific">Candidatus Staskawiczbacteria bacterium RIFOXYC1_FULL_38_18</name>
    <dbReference type="NCBI Taxonomy" id="1802229"/>
    <lineage>
        <taxon>Bacteria</taxon>
        <taxon>Candidatus Staskawicziibacteriota</taxon>
    </lineage>
</organism>
<dbReference type="EMBL" id="MHPP01000024">
    <property type="protein sequence ID" value="OGZ84018.1"/>
    <property type="molecule type" value="Genomic_DNA"/>
</dbReference>
<comment type="caution">
    <text evidence="2">The sequence shown here is derived from an EMBL/GenBank/DDBJ whole genome shotgun (WGS) entry which is preliminary data.</text>
</comment>
<keyword evidence="1" id="KW-1133">Transmembrane helix</keyword>
<proteinExistence type="predicted"/>
<name>A0A1G2JCM2_9BACT</name>
<feature type="transmembrane region" description="Helical" evidence="1">
    <location>
        <begin position="6"/>
        <end position="29"/>
    </location>
</feature>
<dbReference type="STRING" id="1802229.A2401_00625"/>
<keyword evidence="1" id="KW-0812">Transmembrane</keyword>
<reference evidence="2 3" key="1">
    <citation type="journal article" date="2016" name="Nat. Commun.">
        <title>Thousands of microbial genomes shed light on interconnected biogeochemical processes in an aquifer system.</title>
        <authorList>
            <person name="Anantharaman K."/>
            <person name="Brown C.T."/>
            <person name="Hug L.A."/>
            <person name="Sharon I."/>
            <person name="Castelle C.J."/>
            <person name="Probst A.J."/>
            <person name="Thomas B.C."/>
            <person name="Singh A."/>
            <person name="Wilkins M.J."/>
            <person name="Karaoz U."/>
            <person name="Brodie E.L."/>
            <person name="Williams K.H."/>
            <person name="Hubbard S.S."/>
            <person name="Banfield J.F."/>
        </authorList>
    </citation>
    <scope>NUCLEOTIDE SEQUENCE [LARGE SCALE GENOMIC DNA]</scope>
</reference>
<dbReference type="AlphaFoldDB" id="A0A1G2JCM2"/>
<evidence type="ECO:0000313" key="3">
    <source>
        <dbReference type="Proteomes" id="UP000177751"/>
    </source>
</evidence>
<evidence type="ECO:0000256" key="1">
    <source>
        <dbReference type="SAM" id="Phobius"/>
    </source>
</evidence>
<gene>
    <name evidence="2" type="ORF">A2401_00625</name>
</gene>